<name>A0A6C0HME2_9ZZZZ</name>
<reference evidence="3" key="1">
    <citation type="journal article" date="2020" name="Nature">
        <title>Giant virus diversity and host interactions through global metagenomics.</title>
        <authorList>
            <person name="Schulz F."/>
            <person name="Roux S."/>
            <person name="Paez-Espino D."/>
            <person name="Jungbluth S."/>
            <person name="Walsh D.A."/>
            <person name="Denef V.J."/>
            <person name="McMahon K.D."/>
            <person name="Konstantinidis K.T."/>
            <person name="Eloe-Fadrosh E.A."/>
            <person name="Kyrpides N.C."/>
            <person name="Woyke T."/>
        </authorList>
    </citation>
    <scope>NUCLEOTIDE SEQUENCE</scope>
    <source>
        <strain evidence="3">GVMAG-M-3300023184-135</strain>
    </source>
</reference>
<protein>
    <recommendedName>
        <fullName evidence="2">AAA+ ATPase domain-containing protein</fullName>
    </recommendedName>
</protein>
<dbReference type="AlphaFoldDB" id="A0A6C0HME2"/>
<dbReference type="InterPro" id="IPR003593">
    <property type="entry name" value="AAA+_ATPase"/>
</dbReference>
<dbReference type="PANTHER" id="PTHR23389:SF6">
    <property type="entry name" value="REPLICATION FACTOR C SUBUNIT 1"/>
    <property type="match status" value="1"/>
</dbReference>
<dbReference type="InterPro" id="IPR027417">
    <property type="entry name" value="P-loop_NTPase"/>
</dbReference>
<feature type="domain" description="AAA+ ATPase" evidence="2">
    <location>
        <begin position="33"/>
        <end position="164"/>
    </location>
</feature>
<evidence type="ECO:0000313" key="3">
    <source>
        <dbReference type="EMBL" id="QHT81113.1"/>
    </source>
</evidence>
<evidence type="ECO:0000259" key="2">
    <source>
        <dbReference type="SMART" id="SM00382"/>
    </source>
</evidence>
<sequence length="237" mass="26403">MLSETFRPHTFAEIIGHTEAKELLASYLLSNTRGKAVLIAGSAGIGKTTLALTAARTFNYEPLEINASRSLRSHEDVANLRGSCMAGVTFTSLVKCGDNPLRTCVVLDEIDGSDPHAQRKILEWIKDPKRVVPIVCTANEVPVIFRRASDAITIHRCMPLNASEIYENLKSSYSNVNFTDFQVIVKECQHDVRRLMNRLQYGVSDVLRQTPLTGDPIADLMKHQEMFYSESPTCFGL</sequence>
<organism evidence="3">
    <name type="scientific">viral metagenome</name>
    <dbReference type="NCBI Taxonomy" id="1070528"/>
    <lineage>
        <taxon>unclassified sequences</taxon>
        <taxon>metagenomes</taxon>
        <taxon>organismal metagenomes</taxon>
    </lineage>
</organism>
<accession>A0A6C0HME2</accession>
<evidence type="ECO:0000256" key="1">
    <source>
        <dbReference type="ARBA" id="ARBA00022705"/>
    </source>
</evidence>
<dbReference type="Gene3D" id="3.40.50.300">
    <property type="entry name" value="P-loop containing nucleotide triphosphate hydrolases"/>
    <property type="match status" value="1"/>
</dbReference>
<keyword evidence="1" id="KW-0235">DNA replication</keyword>
<proteinExistence type="predicted"/>
<dbReference type="EMBL" id="MN739977">
    <property type="protein sequence ID" value="QHT81113.1"/>
    <property type="molecule type" value="Genomic_DNA"/>
</dbReference>
<dbReference type="PANTHER" id="PTHR23389">
    <property type="entry name" value="CHROMOSOME TRANSMISSION FIDELITY FACTOR 18"/>
    <property type="match status" value="1"/>
</dbReference>
<dbReference type="Pfam" id="PF00004">
    <property type="entry name" value="AAA"/>
    <property type="match status" value="1"/>
</dbReference>
<dbReference type="GO" id="GO:0006260">
    <property type="term" value="P:DNA replication"/>
    <property type="evidence" value="ECO:0007669"/>
    <property type="project" value="UniProtKB-KW"/>
</dbReference>
<dbReference type="GO" id="GO:0016887">
    <property type="term" value="F:ATP hydrolysis activity"/>
    <property type="evidence" value="ECO:0007669"/>
    <property type="project" value="InterPro"/>
</dbReference>
<dbReference type="InterPro" id="IPR003959">
    <property type="entry name" value="ATPase_AAA_core"/>
</dbReference>
<dbReference type="CDD" id="cd00009">
    <property type="entry name" value="AAA"/>
    <property type="match status" value="1"/>
</dbReference>
<dbReference type="GO" id="GO:0005524">
    <property type="term" value="F:ATP binding"/>
    <property type="evidence" value="ECO:0007669"/>
    <property type="project" value="InterPro"/>
</dbReference>
<dbReference type="SMART" id="SM00382">
    <property type="entry name" value="AAA"/>
    <property type="match status" value="1"/>
</dbReference>
<dbReference type="SUPFAM" id="SSF52540">
    <property type="entry name" value="P-loop containing nucleoside triphosphate hydrolases"/>
    <property type="match status" value="1"/>
</dbReference>